<keyword evidence="2" id="KW-0472">Membrane</keyword>
<dbReference type="Proteomes" id="UP000198727">
    <property type="component" value="Unassembled WGS sequence"/>
</dbReference>
<proteinExistence type="predicted"/>
<evidence type="ECO:0000313" key="3">
    <source>
        <dbReference type="EMBL" id="SFQ24418.1"/>
    </source>
</evidence>
<sequence length="299" mass="31378">MHDGKSSGRLLPVRAGNVARAAGEDDGPWVEDVLGADLLDDELVDREYLREVFREPARYLPPPRTTAPGKLRPRRPSREPESRLARRAKLLGLILAAALLFGAVVAASLLAQQRELARGDADAAAGLQITGAAALGGFVMPTDLPSTPATTHPTPTSTAASPEPRRGEGSAERPTGEPGTAPAAATGSPVTSAPLAPAADRLGTVREFYRLIDVAPEHALGLLDPVLVGDRTGDLVRAWSAMTAVTLESVREQADGSILAVVTMLQPDGRRLRVTHVLDLADGPAGVISQVRLVSARHI</sequence>
<dbReference type="AlphaFoldDB" id="A0A1I5WXP8"/>
<feature type="region of interest" description="Disordered" evidence="1">
    <location>
        <begin position="140"/>
        <end position="195"/>
    </location>
</feature>
<gene>
    <name evidence="3" type="ORF">SAMN05421810_105327</name>
</gene>
<evidence type="ECO:0000256" key="1">
    <source>
        <dbReference type="SAM" id="MobiDB-lite"/>
    </source>
</evidence>
<feature type="region of interest" description="Disordered" evidence="1">
    <location>
        <begin position="59"/>
        <end position="83"/>
    </location>
</feature>
<accession>A0A1I5WXP8</accession>
<evidence type="ECO:0000313" key="4">
    <source>
        <dbReference type="Proteomes" id="UP000198727"/>
    </source>
</evidence>
<feature type="transmembrane region" description="Helical" evidence="2">
    <location>
        <begin position="90"/>
        <end position="111"/>
    </location>
</feature>
<dbReference type="EMBL" id="FOWW01000005">
    <property type="protein sequence ID" value="SFQ24418.1"/>
    <property type="molecule type" value="Genomic_DNA"/>
</dbReference>
<keyword evidence="4" id="KW-1185">Reference proteome</keyword>
<keyword evidence="2" id="KW-0812">Transmembrane</keyword>
<dbReference type="STRING" id="587909.SAMN05421810_105327"/>
<feature type="compositionally biased region" description="Basic and acidic residues" evidence="1">
    <location>
        <begin position="163"/>
        <end position="175"/>
    </location>
</feature>
<feature type="compositionally biased region" description="Low complexity" evidence="1">
    <location>
        <begin position="176"/>
        <end position="194"/>
    </location>
</feature>
<evidence type="ECO:0000256" key="2">
    <source>
        <dbReference type="SAM" id="Phobius"/>
    </source>
</evidence>
<dbReference type="OrthoDB" id="3609074at2"/>
<reference evidence="4" key="1">
    <citation type="submission" date="2016-10" db="EMBL/GenBank/DDBJ databases">
        <authorList>
            <person name="Varghese N."/>
            <person name="Submissions S."/>
        </authorList>
    </citation>
    <scope>NUCLEOTIDE SEQUENCE [LARGE SCALE GENOMIC DNA]</scope>
    <source>
        <strain evidence="4">CGMCC 4.5579</strain>
    </source>
</reference>
<keyword evidence="2" id="KW-1133">Transmembrane helix</keyword>
<dbReference type="RefSeq" id="WP_092531167.1">
    <property type="nucleotide sequence ID" value="NZ_FOWW01000005.1"/>
</dbReference>
<protein>
    <submittedName>
        <fullName evidence="3">Uncharacterized protein</fullName>
    </submittedName>
</protein>
<organism evidence="3 4">
    <name type="scientific">Amycolatopsis arida</name>
    <dbReference type="NCBI Taxonomy" id="587909"/>
    <lineage>
        <taxon>Bacteria</taxon>
        <taxon>Bacillati</taxon>
        <taxon>Actinomycetota</taxon>
        <taxon>Actinomycetes</taxon>
        <taxon>Pseudonocardiales</taxon>
        <taxon>Pseudonocardiaceae</taxon>
        <taxon>Amycolatopsis</taxon>
    </lineage>
</organism>
<name>A0A1I5WXP8_9PSEU</name>
<feature type="compositionally biased region" description="Low complexity" evidence="1">
    <location>
        <begin position="145"/>
        <end position="162"/>
    </location>
</feature>